<name>A0ABX3MK70_9RHOB</name>
<gene>
    <name evidence="1" type="ORF">BMG00_11070</name>
</gene>
<organism evidence="1 2">
    <name type="scientific">Thioclava marina</name>
    <dbReference type="NCBI Taxonomy" id="1915077"/>
    <lineage>
        <taxon>Bacteria</taxon>
        <taxon>Pseudomonadati</taxon>
        <taxon>Pseudomonadota</taxon>
        <taxon>Alphaproteobacteria</taxon>
        <taxon>Rhodobacterales</taxon>
        <taxon>Paracoccaceae</taxon>
        <taxon>Thioclava</taxon>
    </lineage>
</organism>
<accession>A0ABX3MK70</accession>
<evidence type="ECO:0000313" key="1">
    <source>
        <dbReference type="EMBL" id="OOY11641.1"/>
    </source>
</evidence>
<comment type="caution">
    <text evidence="1">The sequence shown here is derived from an EMBL/GenBank/DDBJ whole genome shotgun (WGS) entry which is preliminary data.</text>
</comment>
<sequence>MPPKRHTAVISSVRSPVLRPWKKLSSEERRREIFRFAQFNRGLAITLNLAPDFEALLKRKQQPMREVSKRFNAQLNSKDLRQLPATFVLEATRDTDRLHLHGIYIDGSIPRKSVAEAMRRAVGYVGGRRGARQFKSKLVYEGNGWKGYLSKDLAFTARLLALMSENQLWWTSRAMTQLVRADYESRRLGQHPANLSTAPVNAVS</sequence>
<reference evidence="1 2" key="1">
    <citation type="submission" date="2016-11" db="EMBL/GenBank/DDBJ databases">
        <title>A multilocus sequence analysis scheme for characterization of bacteria in the genus Thioclava.</title>
        <authorList>
            <person name="Liu Y."/>
            <person name="Shao Z."/>
        </authorList>
    </citation>
    <scope>NUCLEOTIDE SEQUENCE [LARGE SCALE GENOMIC DNA]</scope>
    <source>
        <strain evidence="1 2">11.10-0-13</strain>
    </source>
</reference>
<protein>
    <recommendedName>
        <fullName evidence="3">Replication initiation protein</fullName>
    </recommendedName>
</protein>
<evidence type="ECO:0008006" key="3">
    <source>
        <dbReference type="Google" id="ProtNLM"/>
    </source>
</evidence>
<evidence type="ECO:0000313" key="2">
    <source>
        <dbReference type="Proteomes" id="UP000242224"/>
    </source>
</evidence>
<dbReference type="EMBL" id="MPZS01000002">
    <property type="protein sequence ID" value="OOY11641.1"/>
    <property type="molecule type" value="Genomic_DNA"/>
</dbReference>
<proteinExistence type="predicted"/>
<keyword evidence="2" id="KW-1185">Reference proteome</keyword>
<dbReference type="Proteomes" id="UP000242224">
    <property type="component" value="Unassembled WGS sequence"/>
</dbReference>